<keyword evidence="1" id="KW-1185">Reference proteome</keyword>
<accession>A0AB40C3Q1</accession>
<dbReference type="GeneID" id="120270537"/>
<organism evidence="1 2">
    <name type="scientific">Dioscorea cayennensis subsp. rotundata</name>
    <name type="common">White Guinea yam</name>
    <name type="synonym">Dioscorea rotundata</name>
    <dbReference type="NCBI Taxonomy" id="55577"/>
    <lineage>
        <taxon>Eukaryota</taxon>
        <taxon>Viridiplantae</taxon>
        <taxon>Streptophyta</taxon>
        <taxon>Embryophyta</taxon>
        <taxon>Tracheophyta</taxon>
        <taxon>Spermatophyta</taxon>
        <taxon>Magnoliopsida</taxon>
        <taxon>Liliopsida</taxon>
        <taxon>Dioscoreales</taxon>
        <taxon>Dioscoreaceae</taxon>
        <taxon>Dioscorea</taxon>
    </lineage>
</organism>
<dbReference type="AlphaFoldDB" id="A0AB40C3Q1"/>
<gene>
    <name evidence="2" type="primary">LOC120270537</name>
</gene>
<dbReference type="Proteomes" id="UP001515500">
    <property type="component" value="Chromosome 10"/>
</dbReference>
<name>A0AB40C3Q1_DIOCR</name>
<dbReference type="RefSeq" id="XP_039133497.1">
    <property type="nucleotide sequence ID" value="XM_039277563.1"/>
</dbReference>
<sequence>MIEAEHILLRNTLKDPFDDRFAFVYDRRSPPKFSQHHLIRRVLGRDRCDIQALRWYSCSYGNYRRRMSGFRFDRQWEGDMKGRSSFLHQVCIFFIEQNRLPWTWSGMPSSRRARRRLALS</sequence>
<protein>
    <submittedName>
        <fullName evidence="2">Uncharacterized protein LOC120270537 isoform X1</fullName>
    </submittedName>
</protein>
<proteinExistence type="predicted"/>
<reference evidence="2" key="1">
    <citation type="submission" date="2025-08" db="UniProtKB">
        <authorList>
            <consortium name="RefSeq"/>
        </authorList>
    </citation>
    <scope>IDENTIFICATION</scope>
</reference>
<evidence type="ECO:0000313" key="2">
    <source>
        <dbReference type="RefSeq" id="XP_039133497.1"/>
    </source>
</evidence>
<evidence type="ECO:0000313" key="1">
    <source>
        <dbReference type="Proteomes" id="UP001515500"/>
    </source>
</evidence>